<comment type="caution">
    <text evidence="2">The sequence shown here is derived from an EMBL/GenBank/DDBJ whole genome shotgun (WGS) entry which is preliminary data.</text>
</comment>
<name>A0A4C1ZXD5_EUMVA</name>
<feature type="region of interest" description="Disordered" evidence="1">
    <location>
        <begin position="56"/>
        <end position="82"/>
    </location>
</feature>
<dbReference type="Proteomes" id="UP000299102">
    <property type="component" value="Unassembled WGS sequence"/>
</dbReference>
<evidence type="ECO:0000313" key="3">
    <source>
        <dbReference type="Proteomes" id="UP000299102"/>
    </source>
</evidence>
<reference evidence="2 3" key="1">
    <citation type="journal article" date="2019" name="Commun. Biol.">
        <title>The bagworm genome reveals a unique fibroin gene that provides high tensile strength.</title>
        <authorList>
            <person name="Kono N."/>
            <person name="Nakamura H."/>
            <person name="Ohtoshi R."/>
            <person name="Tomita M."/>
            <person name="Numata K."/>
            <person name="Arakawa K."/>
        </authorList>
    </citation>
    <scope>NUCLEOTIDE SEQUENCE [LARGE SCALE GENOMIC DNA]</scope>
</reference>
<gene>
    <name evidence="2" type="ORF">EVAR_66454_1</name>
</gene>
<organism evidence="2 3">
    <name type="scientific">Eumeta variegata</name>
    <name type="common">Bagworm moth</name>
    <name type="synonym">Eumeta japonica</name>
    <dbReference type="NCBI Taxonomy" id="151549"/>
    <lineage>
        <taxon>Eukaryota</taxon>
        <taxon>Metazoa</taxon>
        <taxon>Ecdysozoa</taxon>
        <taxon>Arthropoda</taxon>
        <taxon>Hexapoda</taxon>
        <taxon>Insecta</taxon>
        <taxon>Pterygota</taxon>
        <taxon>Neoptera</taxon>
        <taxon>Endopterygota</taxon>
        <taxon>Lepidoptera</taxon>
        <taxon>Glossata</taxon>
        <taxon>Ditrysia</taxon>
        <taxon>Tineoidea</taxon>
        <taxon>Psychidae</taxon>
        <taxon>Oiketicinae</taxon>
        <taxon>Eumeta</taxon>
    </lineage>
</organism>
<dbReference type="AlphaFoldDB" id="A0A4C1ZXD5"/>
<evidence type="ECO:0000313" key="2">
    <source>
        <dbReference type="EMBL" id="GBP91694.1"/>
    </source>
</evidence>
<dbReference type="EMBL" id="BGZK01002197">
    <property type="protein sequence ID" value="GBP91694.1"/>
    <property type="molecule type" value="Genomic_DNA"/>
</dbReference>
<sequence>MGLEPQGLHAGPLHVGGVPMTVVADAITMSDTDVLTRSLRNGAIFFLRRCPNAETLSRHESSGCGQRGGLRMRSNADTTNAT</sequence>
<accession>A0A4C1ZXD5</accession>
<protein>
    <submittedName>
        <fullName evidence="2">Uncharacterized protein</fullName>
    </submittedName>
</protein>
<proteinExistence type="predicted"/>
<keyword evidence="3" id="KW-1185">Reference proteome</keyword>
<evidence type="ECO:0000256" key="1">
    <source>
        <dbReference type="SAM" id="MobiDB-lite"/>
    </source>
</evidence>